<organism evidence="3 4">
    <name type="scientific">Alcanivorax sediminis</name>
    <dbReference type="NCBI Taxonomy" id="2663008"/>
    <lineage>
        <taxon>Bacteria</taxon>
        <taxon>Pseudomonadati</taxon>
        <taxon>Pseudomonadota</taxon>
        <taxon>Gammaproteobacteria</taxon>
        <taxon>Oceanospirillales</taxon>
        <taxon>Alcanivoracaceae</taxon>
        <taxon>Alcanivorax</taxon>
    </lineage>
</organism>
<dbReference type="EMBL" id="WIRE01000001">
    <property type="protein sequence ID" value="MQX53554.1"/>
    <property type="molecule type" value="Genomic_DNA"/>
</dbReference>
<dbReference type="Proteomes" id="UP000469421">
    <property type="component" value="Unassembled WGS sequence"/>
</dbReference>
<keyword evidence="1" id="KW-1133">Transmembrane helix</keyword>
<accession>A0A6N7LWH7</accession>
<keyword evidence="1" id="KW-0812">Transmembrane</keyword>
<feature type="domain" description="Inner membrane protein YgaP-like transmembrane" evidence="2">
    <location>
        <begin position="1"/>
        <end position="60"/>
    </location>
</feature>
<name>A0A6N7LWH7_9GAMM</name>
<keyword evidence="1" id="KW-0472">Membrane</keyword>
<evidence type="ECO:0000313" key="4">
    <source>
        <dbReference type="Proteomes" id="UP000469421"/>
    </source>
</evidence>
<evidence type="ECO:0000256" key="1">
    <source>
        <dbReference type="SAM" id="Phobius"/>
    </source>
</evidence>
<feature type="transmembrane region" description="Helical" evidence="1">
    <location>
        <begin position="12"/>
        <end position="31"/>
    </location>
</feature>
<proteinExistence type="predicted"/>
<evidence type="ECO:0000259" key="2">
    <source>
        <dbReference type="Pfam" id="PF11127"/>
    </source>
</evidence>
<reference evidence="3 4" key="1">
    <citation type="submission" date="2019-10" db="EMBL/GenBank/DDBJ databases">
        <title>Alcanivorax sp.PA15-N-34 draft genome sequence.</title>
        <authorList>
            <person name="Liao X."/>
            <person name="Shao Z."/>
        </authorList>
    </citation>
    <scope>NUCLEOTIDE SEQUENCE [LARGE SCALE GENOMIC DNA]</scope>
    <source>
        <strain evidence="3 4">PA15-N-34</strain>
    </source>
</reference>
<dbReference type="Pfam" id="PF11127">
    <property type="entry name" value="YgaP-like_TM"/>
    <property type="match status" value="1"/>
</dbReference>
<keyword evidence="4" id="KW-1185">Reference proteome</keyword>
<dbReference type="InterPro" id="IPR021309">
    <property type="entry name" value="YgaP-like_TM"/>
</dbReference>
<dbReference type="RefSeq" id="WP_153500933.1">
    <property type="nucleotide sequence ID" value="NZ_WIRE01000001.1"/>
</dbReference>
<protein>
    <submittedName>
        <fullName evidence="3">DUF2892 domain-containing protein</fullName>
    </submittedName>
</protein>
<dbReference type="AlphaFoldDB" id="A0A6N7LWH7"/>
<comment type="caution">
    <text evidence="3">The sequence shown here is derived from an EMBL/GenBank/DDBJ whole genome shotgun (WGS) entry which is preliminary data.</text>
</comment>
<gene>
    <name evidence="3" type="ORF">GFN93_09860</name>
</gene>
<sequence length="66" mass="7096">MKTNVGNADRTLRLVAGVVIIALGIVFQSWWGAIGLIPLFTGTTRWCPAYLPFGISTCKAPDSQDS</sequence>
<evidence type="ECO:0000313" key="3">
    <source>
        <dbReference type="EMBL" id="MQX53554.1"/>
    </source>
</evidence>